<dbReference type="GO" id="GO:0005886">
    <property type="term" value="C:plasma membrane"/>
    <property type="evidence" value="ECO:0007669"/>
    <property type="project" value="UniProtKB-SubCell"/>
</dbReference>
<evidence type="ECO:0000256" key="15">
    <source>
        <dbReference type="SAM" id="SignalP"/>
    </source>
</evidence>
<keyword evidence="9 12" id="KW-1015">Disulfide bond</keyword>
<dbReference type="Pfam" id="PF01299">
    <property type="entry name" value="Lamp2-like_luminal"/>
    <property type="match status" value="1"/>
</dbReference>
<comment type="caution">
    <text evidence="12">Lacks conserved residue(s) required for the propagation of feature annotation.</text>
</comment>
<evidence type="ECO:0000313" key="19">
    <source>
        <dbReference type="Proteomes" id="UP000579812"/>
    </source>
</evidence>
<comment type="caution">
    <text evidence="18">The sequence shown here is derived from an EMBL/GenBank/DDBJ whole genome shotgun (WGS) entry which is preliminary data.</text>
</comment>
<dbReference type="PRINTS" id="PR00336">
    <property type="entry name" value="LYSASSOCTDMP"/>
</dbReference>
<feature type="compositionally biased region" description="Polar residues" evidence="13">
    <location>
        <begin position="93"/>
        <end position="142"/>
    </location>
</feature>
<dbReference type="GO" id="GO:0061740">
    <property type="term" value="P:protein targeting to lysosome involved in chaperone-mediated autophagy"/>
    <property type="evidence" value="ECO:0007669"/>
    <property type="project" value="TreeGrafter"/>
</dbReference>
<dbReference type="CDD" id="cd12087">
    <property type="entry name" value="TM_EGFR-like"/>
    <property type="match status" value="1"/>
</dbReference>
<protein>
    <recommendedName>
        <fullName evidence="20">Lysosomal-associated membrane protein 2</fullName>
    </recommendedName>
</protein>
<comment type="subcellular location">
    <subcellularLocation>
        <location evidence="1">Cell membrane</location>
        <topology evidence="1">Single-pass type I membrane protein</topology>
    </subcellularLocation>
    <subcellularLocation>
        <location evidence="2">Endosome membrane</location>
        <topology evidence="2">Single-pass type I membrane protein</topology>
    </subcellularLocation>
    <subcellularLocation>
        <location evidence="12">Lysosome membrane</location>
        <topology evidence="12">Single-pass type I membrane protein</topology>
    </subcellularLocation>
</comment>
<keyword evidence="4 12" id="KW-0812">Transmembrane</keyword>
<name>A0A7J6CDS7_9TELE</name>
<dbReference type="PROSITE" id="PS51407">
    <property type="entry name" value="LAMP_3"/>
    <property type="match status" value="1"/>
</dbReference>
<dbReference type="InterPro" id="IPR048528">
    <property type="entry name" value="Lamp2-like_luminal"/>
</dbReference>
<organism evidence="18 19">
    <name type="scientific">Onychostoma macrolepis</name>
    <dbReference type="NCBI Taxonomy" id="369639"/>
    <lineage>
        <taxon>Eukaryota</taxon>
        <taxon>Metazoa</taxon>
        <taxon>Chordata</taxon>
        <taxon>Craniata</taxon>
        <taxon>Vertebrata</taxon>
        <taxon>Euteleostomi</taxon>
        <taxon>Actinopterygii</taxon>
        <taxon>Neopterygii</taxon>
        <taxon>Teleostei</taxon>
        <taxon>Ostariophysi</taxon>
        <taxon>Cypriniformes</taxon>
        <taxon>Cyprinidae</taxon>
        <taxon>Acrossocheilinae</taxon>
        <taxon>Onychostoma</taxon>
    </lineage>
</organism>
<feature type="compositionally biased region" description="Low complexity" evidence="13">
    <location>
        <begin position="143"/>
        <end position="156"/>
    </location>
</feature>
<dbReference type="GO" id="GO:0005765">
    <property type="term" value="C:lysosomal membrane"/>
    <property type="evidence" value="ECO:0007669"/>
    <property type="project" value="UniProtKB-SubCell"/>
</dbReference>
<feature type="signal peptide" evidence="15">
    <location>
        <begin position="1"/>
        <end position="20"/>
    </location>
</feature>
<evidence type="ECO:0000256" key="6">
    <source>
        <dbReference type="ARBA" id="ARBA00022753"/>
    </source>
</evidence>
<accession>A0A7J6CDS7</accession>
<evidence type="ECO:0000256" key="10">
    <source>
        <dbReference type="ARBA" id="ARBA00023180"/>
    </source>
</evidence>
<keyword evidence="3" id="KW-1003">Cell membrane</keyword>
<evidence type="ECO:0000256" key="2">
    <source>
        <dbReference type="ARBA" id="ARBA00004530"/>
    </source>
</evidence>
<dbReference type="InterPro" id="IPR048524">
    <property type="entry name" value="Lamp2-like_TM"/>
</dbReference>
<keyword evidence="5 15" id="KW-0732">Signal</keyword>
<feature type="compositionally biased region" description="Polar residues" evidence="13">
    <location>
        <begin position="41"/>
        <end position="51"/>
    </location>
</feature>
<feature type="chain" id="PRO_5029833370" description="Lysosomal-associated membrane protein 2" evidence="15">
    <location>
        <begin position="21"/>
        <end position="407"/>
    </location>
</feature>
<feature type="domain" description="Lysosome-associated membrane glycoprotein 2-like transmembrane" evidence="17">
    <location>
        <begin position="374"/>
        <end position="405"/>
    </location>
</feature>
<keyword evidence="7 14" id="KW-1133">Transmembrane helix</keyword>
<evidence type="ECO:0000256" key="1">
    <source>
        <dbReference type="ARBA" id="ARBA00004251"/>
    </source>
</evidence>
<dbReference type="Proteomes" id="UP000579812">
    <property type="component" value="Unassembled WGS sequence"/>
</dbReference>
<evidence type="ECO:0000256" key="3">
    <source>
        <dbReference type="ARBA" id="ARBA00022475"/>
    </source>
</evidence>
<dbReference type="InterPro" id="IPR002000">
    <property type="entry name" value="Lysosome-assoc_membr_glycop"/>
</dbReference>
<keyword evidence="6" id="KW-0967">Endosome</keyword>
<dbReference type="GO" id="GO:0031902">
    <property type="term" value="C:late endosome membrane"/>
    <property type="evidence" value="ECO:0007669"/>
    <property type="project" value="TreeGrafter"/>
</dbReference>
<gene>
    <name evidence="18" type="ORF">G5714_014124</name>
</gene>
<dbReference type="GO" id="GO:0097352">
    <property type="term" value="P:autophagosome maturation"/>
    <property type="evidence" value="ECO:0007669"/>
    <property type="project" value="TreeGrafter"/>
</dbReference>
<evidence type="ECO:0008006" key="20">
    <source>
        <dbReference type="Google" id="ProtNLM"/>
    </source>
</evidence>
<feature type="domain" description="Lysosome-associated membrane glycoprotein 2-like luminal" evidence="16">
    <location>
        <begin position="170"/>
        <end position="314"/>
    </location>
</feature>
<proteinExistence type="inferred from homology"/>
<sequence length="407" mass="43791">MAVRGCVILLFILLSGIVLAEELVPSPLPALQELYTSKIPSGTSPTNSMAKSTTVPPTSPHHSTAKSTTVPPTSPHHSTTKPTTEPPTTMHHNITNSTTEAPTTMHHNITNSTTEAPTTMHHNITNSTTEAPTTMHHNITNSTTEAPTTMHTNATTAPPPPPTSPPVPSPTVGNYSVKSDNVTVCLMAKMGLQFSFKMSENSSFQTLNLDPSANVTEVSGTCGSGGRDSSLLLKSEEITVHFVFTNVSQKFRLHALTLSVNLGNGNVFNASNNNLSLWEASVGSSYMCRKEQSYNITDKLTLNTFDLQVQPFAIQNNKFNTAEDCVADEPDNFIVPIAVGVALAVLVVIVLLAYLIGRKRTEECFLDSDLSFLVPIAVGVALSFLIILVLISYLIGRRKSRTGYQSV</sequence>
<dbReference type="GO" id="GO:0009267">
    <property type="term" value="P:cellular response to starvation"/>
    <property type="evidence" value="ECO:0007669"/>
    <property type="project" value="TreeGrafter"/>
</dbReference>
<evidence type="ECO:0000256" key="14">
    <source>
        <dbReference type="SAM" id="Phobius"/>
    </source>
</evidence>
<reference evidence="18 19" key="1">
    <citation type="submission" date="2020-04" db="EMBL/GenBank/DDBJ databases">
        <title>Chromosome-level genome assembly of a cyprinid fish Onychostoma macrolepis by integration of Nanopore Sequencing, Bionano and Hi-C technology.</title>
        <authorList>
            <person name="Wang D."/>
        </authorList>
    </citation>
    <scope>NUCLEOTIDE SEQUENCE [LARGE SCALE GENOMIC DNA]</scope>
    <source>
        <strain evidence="18">SWU-2019</strain>
        <tissue evidence="18">Muscle</tissue>
    </source>
</reference>
<evidence type="ECO:0000256" key="8">
    <source>
        <dbReference type="ARBA" id="ARBA00023136"/>
    </source>
</evidence>
<feature type="transmembrane region" description="Helical" evidence="14">
    <location>
        <begin position="369"/>
        <end position="395"/>
    </location>
</feature>
<evidence type="ECO:0000256" key="5">
    <source>
        <dbReference type="ARBA" id="ARBA00022729"/>
    </source>
</evidence>
<feature type="compositionally biased region" description="Pro residues" evidence="13">
    <location>
        <begin position="157"/>
        <end position="169"/>
    </location>
</feature>
<keyword evidence="11 12" id="KW-0458">Lysosome</keyword>
<keyword evidence="19" id="KW-1185">Reference proteome</keyword>
<comment type="similarity">
    <text evidence="12">Belongs to the LAMP family.</text>
</comment>
<evidence type="ECO:0000259" key="17">
    <source>
        <dbReference type="Pfam" id="PF21222"/>
    </source>
</evidence>
<dbReference type="EMBL" id="JAAMOB010000014">
    <property type="protein sequence ID" value="KAF4104793.1"/>
    <property type="molecule type" value="Genomic_DNA"/>
</dbReference>
<feature type="region of interest" description="Disordered" evidence="13">
    <location>
        <begin position="41"/>
        <end position="174"/>
    </location>
</feature>
<evidence type="ECO:0000256" key="9">
    <source>
        <dbReference type="ARBA" id="ARBA00023157"/>
    </source>
</evidence>
<feature type="transmembrane region" description="Helical" evidence="14">
    <location>
        <begin position="333"/>
        <end position="357"/>
    </location>
</feature>
<dbReference type="GO" id="GO:0000421">
    <property type="term" value="C:autophagosome membrane"/>
    <property type="evidence" value="ECO:0007669"/>
    <property type="project" value="TreeGrafter"/>
</dbReference>
<evidence type="ECO:0000256" key="7">
    <source>
        <dbReference type="ARBA" id="ARBA00022989"/>
    </source>
</evidence>
<evidence type="ECO:0000313" key="18">
    <source>
        <dbReference type="EMBL" id="KAF4104793.1"/>
    </source>
</evidence>
<evidence type="ECO:0000256" key="13">
    <source>
        <dbReference type="SAM" id="MobiDB-lite"/>
    </source>
</evidence>
<dbReference type="Gene3D" id="2.40.160.110">
    <property type="match status" value="1"/>
</dbReference>
<keyword evidence="10" id="KW-0325">Glycoprotein</keyword>
<dbReference type="PANTHER" id="PTHR11506">
    <property type="entry name" value="LYSOSOME-ASSOCIATED MEMBRANE GLYCOPROTEIN"/>
    <property type="match status" value="1"/>
</dbReference>
<evidence type="ECO:0000259" key="16">
    <source>
        <dbReference type="Pfam" id="PF01299"/>
    </source>
</evidence>
<evidence type="ECO:0000256" key="4">
    <source>
        <dbReference type="ARBA" id="ARBA00022692"/>
    </source>
</evidence>
<evidence type="ECO:0000256" key="11">
    <source>
        <dbReference type="ARBA" id="ARBA00023228"/>
    </source>
</evidence>
<dbReference type="Pfam" id="PF21222">
    <property type="entry name" value="Lamp2_2nd"/>
    <property type="match status" value="2"/>
</dbReference>
<dbReference type="PANTHER" id="PTHR11506:SF6">
    <property type="entry name" value="LYSOSOME-ASSOCIATED MEMBRANE GLYCOPROTEIN 2"/>
    <property type="match status" value="1"/>
</dbReference>
<evidence type="ECO:0000256" key="12">
    <source>
        <dbReference type="PROSITE-ProRule" id="PRU00740"/>
    </source>
</evidence>
<feature type="disulfide bond" evidence="12">
    <location>
        <begin position="288"/>
        <end position="325"/>
    </location>
</feature>
<dbReference type="FunFam" id="2.40.160.110:FF:000001">
    <property type="entry name" value="lysosome-associated membrane glycoprotein 2 isoform X2"/>
    <property type="match status" value="1"/>
</dbReference>
<dbReference type="AlphaFoldDB" id="A0A7J6CDS7"/>
<feature type="domain" description="Lysosome-associated membrane glycoprotein 2-like transmembrane" evidence="17">
    <location>
        <begin position="335"/>
        <end position="361"/>
    </location>
</feature>
<feature type="compositionally biased region" description="Low complexity" evidence="13">
    <location>
        <begin position="52"/>
        <end position="92"/>
    </location>
</feature>
<keyword evidence="8 12" id="KW-0472">Membrane</keyword>